<dbReference type="Proteomes" id="UP001198806">
    <property type="component" value="Unassembled WGS sequence"/>
</dbReference>
<dbReference type="EMBL" id="WKLT01000004">
    <property type="protein sequence ID" value="MRY57416.1"/>
    <property type="molecule type" value="Genomic_DNA"/>
</dbReference>
<feature type="domain" description="RagB/SusD" evidence="6">
    <location>
        <begin position="277"/>
        <end position="555"/>
    </location>
</feature>
<organism evidence="7 10">
    <name type="scientific">Parabacteroides distasonis</name>
    <dbReference type="NCBI Taxonomy" id="823"/>
    <lineage>
        <taxon>Bacteria</taxon>
        <taxon>Pseudomonadati</taxon>
        <taxon>Bacteroidota</taxon>
        <taxon>Bacteroidia</taxon>
        <taxon>Bacteroidales</taxon>
        <taxon>Tannerellaceae</taxon>
        <taxon>Parabacteroides</taxon>
    </lineage>
</organism>
<evidence type="ECO:0000313" key="10">
    <source>
        <dbReference type="Proteomes" id="UP001198806"/>
    </source>
</evidence>
<name>A0A174JFP6_PARDI</name>
<evidence type="ECO:0000256" key="3">
    <source>
        <dbReference type="ARBA" id="ARBA00022729"/>
    </source>
</evidence>
<keyword evidence="3" id="KW-0732">Signal</keyword>
<comment type="subcellular location">
    <subcellularLocation>
        <location evidence="1">Cell outer membrane</location>
    </subcellularLocation>
</comment>
<dbReference type="AlphaFoldDB" id="A0A174JFP6"/>
<dbReference type="Gene3D" id="1.25.40.390">
    <property type="match status" value="1"/>
</dbReference>
<dbReference type="GO" id="GO:0009279">
    <property type="term" value="C:cell outer membrane"/>
    <property type="evidence" value="ECO:0007669"/>
    <property type="project" value="UniProtKB-SubCell"/>
</dbReference>
<evidence type="ECO:0000256" key="1">
    <source>
        <dbReference type="ARBA" id="ARBA00004442"/>
    </source>
</evidence>
<dbReference type="EMBL" id="JAJCNI010000004">
    <property type="protein sequence ID" value="MCB6517102.1"/>
    <property type="molecule type" value="Genomic_DNA"/>
</dbReference>
<dbReference type="InterPro" id="IPR011990">
    <property type="entry name" value="TPR-like_helical_dom_sf"/>
</dbReference>
<evidence type="ECO:0000313" key="9">
    <source>
        <dbReference type="Proteomes" id="UP000463337"/>
    </source>
</evidence>
<evidence type="ECO:0000313" key="8">
    <source>
        <dbReference type="EMBL" id="MRY57416.1"/>
    </source>
</evidence>
<dbReference type="InterPro" id="IPR012944">
    <property type="entry name" value="SusD_RagB_dom"/>
</dbReference>
<keyword evidence="4" id="KW-0472">Membrane</keyword>
<dbReference type="PROSITE" id="PS51257">
    <property type="entry name" value="PROKAR_LIPOPROTEIN"/>
    <property type="match status" value="1"/>
</dbReference>
<dbReference type="GeneID" id="93522512"/>
<dbReference type="Proteomes" id="UP000463337">
    <property type="component" value="Unassembled WGS sequence"/>
</dbReference>
<comment type="similarity">
    <text evidence="2">Belongs to the SusD family.</text>
</comment>
<accession>A0A174JFP6</accession>
<reference evidence="7" key="2">
    <citation type="submission" date="2021-10" db="EMBL/GenBank/DDBJ databases">
        <title>Collection of gut derived symbiotic bacterial strains cultured from healthy donors.</title>
        <authorList>
            <person name="Lin H."/>
            <person name="Littmann E."/>
            <person name="Kohout C."/>
            <person name="Pamer E.G."/>
        </authorList>
    </citation>
    <scope>NUCLEOTIDE SEQUENCE</scope>
    <source>
        <strain evidence="7">DFI.2.94</strain>
    </source>
</reference>
<dbReference type="Pfam" id="PF07980">
    <property type="entry name" value="SusD_RagB"/>
    <property type="match status" value="1"/>
</dbReference>
<evidence type="ECO:0000256" key="2">
    <source>
        <dbReference type="ARBA" id="ARBA00006275"/>
    </source>
</evidence>
<gene>
    <name evidence="8" type="ORF">GKD59_05720</name>
    <name evidence="7" type="ORF">LI194_04730</name>
</gene>
<protein>
    <submittedName>
        <fullName evidence="7">RagB/SusD family nutrient uptake outer membrane protein</fullName>
    </submittedName>
</protein>
<evidence type="ECO:0000256" key="5">
    <source>
        <dbReference type="ARBA" id="ARBA00023237"/>
    </source>
</evidence>
<dbReference type="SUPFAM" id="SSF48452">
    <property type="entry name" value="TPR-like"/>
    <property type="match status" value="1"/>
</dbReference>
<sequence length="568" mass="64666">MKISKITNWMVAGAACLLLGTSCDVDPTFYSQVVPDTYYTNADAIWSRFNRPFTHWRWWVAHNDARVRLMEVGTDAMCVPTRGNDWFDGAVYQNMHHHHFMDDMSPMKDGWDLTTMGVAQSWSALEDLENIDFVSVGLTEEDRVSMINQLNVLAASFYLDGLDMFGGMPLYTSTKEDVKARATDVETFHFIDSLLDVSMPNLPLKETLGAPETNVIHRAVAAALKVRLYFNAESYINKPMYEEAAKICQDIIDGKYGQYKLANHFTEIFGWGNETCPEIIWTVPSENAKGETDGGLTAFTLPYNFKDFLGGLQDASGNNGLCLCPSRDPEGNLYKFNVGNPYETFNDKDIRKQQYVYEGGRKYRGMFIVGELQNPDFPEYKCLGAREYAGKVLNVVDQIAHISQVGNTVASLKDLTSTIADAEENSGVRVLKFSPLPNQDEFKERFNPDCPVIRLTEIYYTLAECKMRLGDKNGAADIINSIRKRNFEGGNDPDPVTAANLDKYRMLKEWMQEFLREARRRTDLIRWDAYVTEDWWDHKATNDEKYNRYPLHQLSLGANPLLEQNPGY</sequence>
<evidence type="ECO:0000313" key="7">
    <source>
        <dbReference type="EMBL" id="MCB6517102.1"/>
    </source>
</evidence>
<comment type="caution">
    <text evidence="7">The sequence shown here is derived from an EMBL/GenBank/DDBJ whole genome shotgun (WGS) entry which is preliminary data.</text>
</comment>
<evidence type="ECO:0000256" key="4">
    <source>
        <dbReference type="ARBA" id="ARBA00023136"/>
    </source>
</evidence>
<dbReference type="RefSeq" id="WP_005866928.1">
    <property type="nucleotide sequence ID" value="NZ_AP019729.1"/>
</dbReference>
<proteinExistence type="inferred from homology"/>
<evidence type="ECO:0000259" key="6">
    <source>
        <dbReference type="Pfam" id="PF07980"/>
    </source>
</evidence>
<keyword evidence="5" id="KW-0998">Cell outer membrane</keyword>
<reference evidence="8 9" key="1">
    <citation type="journal article" date="2019" name="Nat. Med.">
        <title>A library of human gut bacterial isolates paired with longitudinal multiomics data enables mechanistic microbiome research.</title>
        <authorList>
            <person name="Poyet M."/>
            <person name="Groussin M."/>
            <person name="Gibbons S.M."/>
            <person name="Avila-Pacheco J."/>
            <person name="Jiang X."/>
            <person name="Kearney S.M."/>
            <person name="Perrotta A.R."/>
            <person name="Berdy B."/>
            <person name="Zhao S."/>
            <person name="Lieberman T.D."/>
            <person name="Swanson P.K."/>
            <person name="Smith M."/>
            <person name="Roesemann S."/>
            <person name="Alexander J.E."/>
            <person name="Rich S.A."/>
            <person name="Livny J."/>
            <person name="Vlamakis H."/>
            <person name="Clish C."/>
            <person name="Bullock K."/>
            <person name="Deik A."/>
            <person name="Scott J."/>
            <person name="Pierce K.A."/>
            <person name="Xavier R.J."/>
            <person name="Alm E.J."/>
        </authorList>
    </citation>
    <scope>NUCLEOTIDE SEQUENCE [LARGE SCALE GENOMIC DNA]</scope>
    <source>
        <strain evidence="8 9">BIOML-A41</strain>
    </source>
</reference>